<organism evidence="2 3">
    <name type="scientific">Phytophthora megakarya</name>
    <dbReference type="NCBI Taxonomy" id="4795"/>
    <lineage>
        <taxon>Eukaryota</taxon>
        <taxon>Sar</taxon>
        <taxon>Stramenopiles</taxon>
        <taxon>Oomycota</taxon>
        <taxon>Peronosporomycetes</taxon>
        <taxon>Peronosporales</taxon>
        <taxon>Peronosporaceae</taxon>
        <taxon>Phytophthora</taxon>
    </lineage>
</organism>
<evidence type="ECO:0000313" key="2">
    <source>
        <dbReference type="EMBL" id="OWZ11737.1"/>
    </source>
</evidence>
<feature type="region of interest" description="Disordered" evidence="1">
    <location>
        <begin position="1"/>
        <end position="107"/>
    </location>
</feature>
<reference evidence="3" key="1">
    <citation type="submission" date="2017-03" db="EMBL/GenBank/DDBJ databases">
        <title>Phytopthora megakarya and P. palmivora, two closely related causual agents of cacao black pod achieved similar genome size and gene model numbers by different mechanisms.</title>
        <authorList>
            <person name="Ali S."/>
            <person name="Shao J."/>
            <person name="Larry D.J."/>
            <person name="Kronmiller B."/>
            <person name="Shen D."/>
            <person name="Strem M.D."/>
            <person name="Melnick R.L."/>
            <person name="Guiltinan M.J."/>
            <person name="Tyler B.M."/>
            <person name="Meinhardt L.W."/>
            <person name="Bailey B.A."/>
        </authorList>
    </citation>
    <scope>NUCLEOTIDE SEQUENCE [LARGE SCALE GENOMIC DNA]</scope>
    <source>
        <strain evidence="3">zdho120</strain>
    </source>
</reference>
<proteinExistence type="predicted"/>
<dbReference type="OrthoDB" id="112943at2759"/>
<dbReference type="EMBL" id="NBNE01002040">
    <property type="protein sequence ID" value="OWZ11737.1"/>
    <property type="molecule type" value="Genomic_DNA"/>
</dbReference>
<dbReference type="Proteomes" id="UP000198211">
    <property type="component" value="Unassembled WGS sequence"/>
</dbReference>
<feature type="compositionally biased region" description="Acidic residues" evidence="1">
    <location>
        <begin position="29"/>
        <end position="40"/>
    </location>
</feature>
<evidence type="ECO:0000256" key="1">
    <source>
        <dbReference type="SAM" id="MobiDB-lite"/>
    </source>
</evidence>
<name>A0A225W404_9STRA</name>
<comment type="caution">
    <text evidence="2">The sequence shown here is derived from an EMBL/GenBank/DDBJ whole genome shotgun (WGS) entry which is preliminary data.</text>
</comment>
<keyword evidence="3" id="KW-1185">Reference proteome</keyword>
<gene>
    <name evidence="2" type="ORF">PHMEG_00015205</name>
</gene>
<dbReference type="AlphaFoldDB" id="A0A225W404"/>
<feature type="compositionally biased region" description="Polar residues" evidence="1">
    <location>
        <begin position="1"/>
        <end position="14"/>
    </location>
</feature>
<accession>A0A225W404</accession>
<sequence length="193" mass="21858">MSSDPGSTTASLNARSADRQSARKNSVDGNEEDLDPDPDLEEKHHPLQVSDMETPADSDLRQDQLTKQTKVKAEPYSFIDPDKPTLYIPKDPQVLRSEVGKPRSKTLRTKMKVPEYEEDRDQGGSRWSVEDLKYSYHRKELRDFVCQDPMIKILKLNRIAEPKNPVTAPAVVTNKLDAVTVLIKLLKEASMIL</sequence>
<protein>
    <submittedName>
        <fullName evidence="2">Uncharacterized protein</fullName>
    </submittedName>
</protein>
<evidence type="ECO:0000313" key="3">
    <source>
        <dbReference type="Proteomes" id="UP000198211"/>
    </source>
</evidence>